<protein>
    <submittedName>
        <fullName evidence="4">Aldehyde oxidase</fullName>
    </submittedName>
</protein>
<keyword evidence="1" id="KW-0408">Iron</keyword>
<dbReference type="Pfam" id="PF02738">
    <property type="entry name" value="MoCoBD_1"/>
    <property type="match status" value="1"/>
</dbReference>
<name>A0ABN6E3M3_9BACT</name>
<proteinExistence type="predicted"/>
<dbReference type="SMART" id="SM01008">
    <property type="entry name" value="Ald_Xan_dh_C"/>
    <property type="match status" value="1"/>
</dbReference>
<dbReference type="RefSeq" id="WP_221250146.1">
    <property type="nucleotide sequence ID" value="NZ_AP024355.1"/>
</dbReference>
<feature type="domain" description="Aldehyde oxidase/xanthine dehydrogenase a/b hammerhead" evidence="3">
    <location>
        <begin position="211"/>
        <end position="289"/>
    </location>
</feature>
<dbReference type="EMBL" id="AP024355">
    <property type="protein sequence ID" value="BCR06764.1"/>
    <property type="molecule type" value="Genomic_DNA"/>
</dbReference>
<dbReference type="PANTHER" id="PTHR47495">
    <property type="entry name" value="ALDEHYDE DEHYDROGENASE"/>
    <property type="match status" value="1"/>
</dbReference>
<accession>A0ABN6E3M3</accession>
<reference evidence="4 5" key="2">
    <citation type="journal article" date="2021" name="Int. J. Syst. Evol. Microbiol.">
        <title>Isolation and Polyphasic Characterization of Desulfuromonas versatilis sp. Nov., an Electrogenic Bacteria Capable of Versatile Metabolism Isolated from a Graphene Oxide-Reducing Enrichment Culture.</title>
        <authorList>
            <person name="Xie L."/>
            <person name="Yoshida N."/>
            <person name="Ishii S."/>
            <person name="Meng L."/>
        </authorList>
    </citation>
    <scope>NUCLEOTIDE SEQUENCE [LARGE SCALE GENOMIC DNA]</scope>
    <source>
        <strain evidence="4 5">NIT-T3</strain>
    </source>
</reference>
<dbReference type="InterPro" id="IPR000674">
    <property type="entry name" value="Ald_Oxase/Xan_DH_a/b"/>
</dbReference>
<evidence type="ECO:0000313" key="5">
    <source>
        <dbReference type="Proteomes" id="UP001319827"/>
    </source>
</evidence>
<evidence type="ECO:0000313" key="4">
    <source>
        <dbReference type="EMBL" id="BCR06764.1"/>
    </source>
</evidence>
<keyword evidence="1" id="KW-0411">Iron-sulfur</keyword>
<dbReference type="PANTHER" id="PTHR47495:SF2">
    <property type="entry name" value="ALDEHYDE DEHYDROGENASE"/>
    <property type="match status" value="1"/>
</dbReference>
<dbReference type="Gene3D" id="3.30.365.10">
    <property type="entry name" value="Aldehyde oxidase/xanthine dehydrogenase, molybdopterin binding domain"/>
    <property type="match status" value="4"/>
</dbReference>
<keyword evidence="2" id="KW-0812">Transmembrane</keyword>
<keyword evidence="2" id="KW-0472">Membrane</keyword>
<evidence type="ECO:0000259" key="3">
    <source>
        <dbReference type="SMART" id="SM01008"/>
    </source>
</evidence>
<keyword evidence="5" id="KW-1185">Reference proteome</keyword>
<dbReference type="Pfam" id="PF20256">
    <property type="entry name" value="MoCoBD_2"/>
    <property type="match status" value="2"/>
</dbReference>
<dbReference type="InterPro" id="IPR052516">
    <property type="entry name" value="N-heterocyclic_Hydroxylase"/>
</dbReference>
<dbReference type="InterPro" id="IPR037165">
    <property type="entry name" value="AldOxase/xan_DH_Mopterin-bd_sf"/>
</dbReference>
<reference evidence="4 5" key="1">
    <citation type="journal article" date="2016" name="C (Basel)">
        <title>Selective Growth of and Electricity Production by Marine Exoelectrogenic Bacteria in Self-Aggregated Hydrogel of Microbially Reduced Graphene Oxide.</title>
        <authorList>
            <person name="Yoshida N."/>
            <person name="Goto Y."/>
            <person name="Miyata Y."/>
        </authorList>
    </citation>
    <scope>NUCLEOTIDE SEQUENCE [LARGE SCALE GENOMIC DNA]</scope>
    <source>
        <strain evidence="4 5">NIT-T3</strain>
    </source>
</reference>
<dbReference type="PIRSF" id="PIRSF036389">
    <property type="entry name" value="IOR_B"/>
    <property type="match status" value="1"/>
</dbReference>
<feature type="transmembrane region" description="Helical" evidence="2">
    <location>
        <begin position="12"/>
        <end position="29"/>
    </location>
</feature>
<dbReference type="InterPro" id="IPR046867">
    <property type="entry name" value="AldOxase/xan_DH_MoCoBD2"/>
</dbReference>
<evidence type="ECO:0000256" key="2">
    <source>
        <dbReference type="SAM" id="Phobius"/>
    </source>
</evidence>
<gene>
    <name evidence="4" type="ORF">DESUT3_38330</name>
</gene>
<dbReference type="Gene3D" id="3.90.1170.50">
    <property type="entry name" value="Aldehyde oxidase/xanthine dehydrogenase, a/b hammerhead"/>
    <property type="match status" value="1"/>
</dbReference>
<keyword evidence="2" id="KW-1133">Transmembrane helix</keyword>
<dbReference type="InterPro" id="IPR012368">
    <property type="entry name" value="OxRdtase_Mopterin-bd_su_IorB"/>
</dbReference>
<dbReference type="SUPFAM" id="SSF56003">
    <property type="entry name" value="Molybdenum cofactor-binding domain"/>
    <property type="match status" value="2"/>
</dbReference>
<evidence type="ECO:0000256" key="1">
    <source>
        <dbReference type="ARBA" id="ARBA00023014"/>
    </source>
</evidence>
<dbReference type="InterPro" id="IPR008274">
    <property type="entry name" value="AldOxase/xan_DH_MoCoBD1"/>
</dbReference>
<dbReference type="Proteomes" id="UP001319827">
    <property type="component" value="Chromosome"/>
</dbReference>
<sequence length="730" mass="78156">MNQSVDTRRRNFLKASAAVGGGLILGFYVPTRGATIAAAAEPPPPLDPNAWLRIAEDGTVTIIVAKAEMGQGVYTSMPMLIAEELECDWNQIRIEPAPVAPVYNHTVFGVQVTGGSTSVSSSWEQLRTVGAAAREMLIQAAADLWEVAPPACRAENGKVRHLASGREIGFGALSARAARLPVPTRMQLKDPKRFKIIGRSMPRLDTPAKLDGSARFGLDVTIPDMLVAVVARPPVFGAKLKNLRDQKARAVPGVQVVARVPTGVVVAARDFWSALQGREALELEWDEGDGGKLSSESLLKQYAELAKTPGAVARRDGDPETALAAAAKKIEAVYEVPYLAHATMEPLNCVVELGPERCEIWTGTQFQSGDRNAAALAAGLKPEQVTIHTMLLGGGFGRRANPHSDFVSEAVQVAKELKKPVKVVWTREDDTRGGHYRPLWYSKLAGGLDGEGKPVAWSHRIVGQSIIAGTAFEQAMIHNGIDGASVEGAADLPYAIPNLQVDLHSPTNPVPVQWWRSVGHSHTGFVVEGFIDELAAAAGRDPLQFRRELLAGHPRHKGVLELAAEKAGWGKPSAEGRGWGLAMHASFGSFVAQVAEVSVDAKGQIRVHRVVCAVDCGRVVNPDTVKAQMESGIVFGLSAALLGEITLHNGRVQQSNFHDYPILRLDETPEIEVHIVPSQEPPTGVGEPGVPPIAAAVANAVFAATGTRLRRLPMTVERVKEAGKTVTRKS</sequence>
<organism evidence="4 5">
    <name type="scientific">Desulfuromonas versatilis</name>
    <dbReference type="NCBI Taxonomy" id="2802975"/>
    <lineage>
        <taxon>Bacteria</taxon>
        <taxon>Pseudomonadati</taxon>
        <taxon>Thermodesulfobacteriota</taxon>
        <taxon>Desulfuromonadia</taxon>
        <taxon>Desulfuromonadales</taxon>
        <taxon>Desulfuromonadaceae</taxon>
        <taxon>Desulfuromonas</taxon>
    </lineage>
</organism>
<dbReference type="PROSITE" id="PS51318">
    <property type="entry name" value="TAT"/>
    <property type="match status" value="1"/>
</dbReference>
<keyword evidence="1" id="KW-0479">Metal-binding</keyword>
<dbReference type="InterPro" id="IPR006311">
    <property type="entry name" value="TAT_signal"/>
</dbReference>